<evidence type="ECO:0000313" key="2">
    <source>
        <dbReference type="EMBL" id="SIS60713.1"/>
    </source>
</evidence>
<name>A0A1N7KGL4_9RHOB</name>
<evidence type="ECO:0000259" key="1">
    <source>
        <dbReference type="Pfam" id="PF06877"/>
    </source>
</evidence>
<dbReference type="EMBL" id="FTOG01000002">
    <property type="protein sequence ID" value="SIS60713.1"/>
    <property type="molecule type" value="Genomic_DNA"/>
</dbReference>
<gene>
    <name evidence="2" type="ORF">SAMN05421580_102409</name>
</gene>
<feature type="domain" description="Regulator of ribonuclease activity B" evidence="1">
    <location>
        <begin position="8"/>
        <end position="106"/>
    </location>
</feature>
<dbReference type="STRING" id="453582.SAMN05421580_102409"/>
<organism evidence="2 3">
    <name type="scientific">Rhodobacter aestuarii</name>
    <dbReference type="NCBI Taxonomy" id="453582"/>
    <lineage>
        <taxon>Bacteria</taxon>
        <taxon>Pseudomonadati</taxon>
        <taxon>Pseudomonadota</taxon>
        <taxon>Alphaproteobacteria</taxon>
        <taxon>Rhodobacterales</taxon>
        <taxon>Rhodobacter group</taxon>
        <taxon>Rhodobacter</taxon>
    </lineage>
</organism>
<sequence>MDMKQQKAETEQIFAEIAKMEDLPARAVVAFQFVPEDGSADWDAFTEALEAQGYGVEWYEAEDDEDEDCLEITTPEMTLNVDALWAEEEKLTVQGAVHGFLADGWGFMGA</sequence>
<dbReference type="Proteomes" id="UP000186221">
    <property type="component" value="Unassembled WGS sequence"/>
</dbReference>
<reference evidence="3" key="1">
    <citation type="submission" date="2017-01" db="EMBL/GenBank/DDBJ databases">
        <authorList>
            <person name="Varghese N."/>
            <person name="Submissions S."/>
        </authorList>
    </citation>
    <scope>NUCLEOTIDE SEQUENCE [LARGE SCALE GENOMIC DNA]</scope>
    <source>
        <strain evidence="3">DSM 19945</strain>
    </source>
</reference>
<dbReference type="Pfam" id="PF06877">
    <property type="entry name" value="RraB"/>
    <property type="match status" value="1"/>
</dbReference>
<evidence type="ECO:0000313" key="3">
    <source>
        <dbReference type="Proteomes" id="UP000186221"/>
    </source>
</evidence>
<protein>
    <recommendedName>
        <fullName evidence="1">Regulator of ribonuclease activity B domain-containing protein</fullName>
    </recommendedName>
</protein>
<dbReference type="RefSeq" id="WP_076483965.1">
    <property type="nucleotide sequence ID" value="NZ_FTOG01000002.1"/>
</dbReference>
<dbReference type="Gene3D" id="3.30.70.970">
    <property type="entry name" value="RraB-like"/>
    <property type="match status" value="1"/>
</dbReference>
<proteinExistence type="predicted"/>
<dbReference type="InterPro" id="IPR009671">
    <property type="entry name" value="RraB_dom"/>
</dbReference>
<keyword evidence="3" id="KW-1185">Reference proteome</keyword>
<dbReference type="OrthoDB" id="7630283at2"/>
<dbReference type="SUPFAM" id="SSF89946">
    <property type="entry name" value="Hypothetical protein VC0424"/>
    <property type="match status" value="1"/>
</dbReference>
<dbReference type="InterPro" id="IPR036701">
    <property type="entry name" value="RraB-like_sf"/>
</dbReference>
<dbReference type="AlphaFoldDB" id="A0A1N7KGL4"/>
<accession>A0A1N7KGL4</accession>